<proteinExistence type="predicted"/>
<organism evidence="2 3">
    <name type="scientific">Mesobacillus jeotgali</name>
    <dbReference type="NCBI Taxonomy" id="129985"/>
    <lineage>
        <taxon>Bacteria</taxon>
        <taxon>Bacillati</taxon>
        <taxon>Bacillota</taxon>
        <taxon>Bacilli</taxon>
        <taxon>Bacillales</taxon>
        <taxon>Bacillaceae</taxon>
        <taxon>Mesobacillus</taxon>
    </lineage>
</organism>
<dbReference type="RefSeq" id="WP_192469996.1">
    <property type="nucleotide sequence ID" value="NZ_CP109811.1"/>
</dbReference>
<reference evidence="2 3" key="1">
    <citation type="submission" date="2023-09" db="EMBL/GenBank/DDBJ databases">
        <title>Microbial mechanism of fulvic acid promoting antimony reduction mineralization in rice fields.</title>
        <authorList>
            <person name="Chen G."/>
            <person name="Lan J."/>
        </authorList>
    </citation>
    <scope>NUCLEOTIDE SEQUENCE [LARGE SCALE GENOMIC DNA]</scope>
    <source>
        <strain evidence="2 3">PS1</strain>
    </source>
</reference>
<feature type="transmembrane region" description="Helical" evidence="1">
    <location>
        <begin position="12"/>
        <end position="31"/>
    </location>
</feature>
<accession>A0ABY9VF93</accession>
<feature type="transmembrane region" description="Helical" evidence="1">
    <location>
        <begin position="37"/>
        <end position="65"/>
    </location>
</feature>
<protein>
    <submittedName>
        <fullName evidence="2">Uncharacterized protein</fullName>
    </submittedName>
</protein>
<keyword evidence="3" id="KW-1185">Reference proteome</keyword>
<gene>
    <name evidence="2" type="ORF">RH061_20840</name>
</gene>
<keyword evidence="1" id="KW-0472">Membrane</keyword>
<keyword evidence="1" id="KW-1133">Transmembrane helix</keyword>
<dbReference type="Proteomes" id="UP001303324">
    <property type="component" value="Chromosome"/>
</dbReference>
<evidence type="ECO:0000313" key="2">
    <source>
        <dbReference type="EMBL" id="WNF22573.1"/>
    </source>
</evidence>
<sequence length="78" mass="8300">MTNEKILQTVKLLGGTLLCIGISTFLTGLFVSKGEILAAIGAGTIVGAVFIFLMGIFFVASGEVLEKTQHKNKKRAPF</sequence>
<evidence type="ECO:0000313" key="3">
    <source>
        <dbReference type="Proteomes" id="UP001303324"/>
    </source>
</evidence>
<keyword evidence="1" id="KW-0812">Transmembrane</keyword>
<dbReference type="EMBL" id="CP134494">
    <property type="protein sequence ID" value="WNF22573.1"/>
    <property type="molecule type" value="Genomic_DNA"/>
</dbReference>
<evidence type="ECO:0000256" key="1">
    <source>
        <dbReference type="SAM" id="Phobius"/>
    </source>
</evidence>
<name>A0ABY9VF93_9BACI</name>